<accession>A0ABU0EF88</accession>
<comment type="caution">
    <text evidence="1">The sequence shown here is derived from an EMBL/GenBank/DDBJ whole genome shotgun (WGS) entry which is preliminary data.</text>
</comment>
<keyword evidence="2" id="KW-1185">Reference proteome</keyword>
<protein>
    <submittedName>
        <fullName evidence="1">Uncharacterized protein</fullName>
    </submittedName>
</protein>
<proteinExistence type="predicted"/>
<name>A0ABU0EF88_9CELL</name>
<dbReference type="EMBL" id="JAUSVB010000003">
    <property type="protein sequence ID" value="MDQ0373932.1"/>
    <property type="molecule type" value="Genomic_DNA"/>
</dbReference>
<evidence type="ECO:0000313" key="1">
    <source>
        <dbReference type="EMBL" id="MDQ0373932.1"/>
    </source>
</evidence>
<reference evidence="1 2" key="1">
    <citation type="submission" date="2023-07" db="EMBL/GenBank/DDBJ databases">
        <title>Sorghum-associated microbial communities from plants grown in Nebraska, USA.</title>
        <authorList>
            <person name="Schachtman D."/>
        </authorList>
    </citation>
    <scope>NUCLEOTIDE SEQUENCE [LARGE SCALE GENOMIC DNA]</scope>
    <source>
        <strain evidence="1 2">BE332</strain>
    </source>
</reference>
<dbReference type="RefSeq" id="WP_307492304.1">
    <property type="nucleotide sequence ID" value="NZ_JAUSVB010000003.1"/>
</dbReference>
<organism evidence="1 2">
    <name type="scientific">Cellulomonas humilata</name>
    <dbReference type="NCBI Taxonomy" id="144055"/>
    <lineage>
        <taxon>Bacteria</taxon>
        <taxon>Bacillati</taxon>
        <taxon>Actinomycetota</taxon>
        <taxon>Actinomycetes</taxon>
        <taxon>Micrococcales</taxon>
        <taxon>Cellulomonadaceae</taxon>
        <taxon>Cellulomonas</taxon>
    </lineage>
</organism>
<evidence type="ECO:0000313" key="2">
    <source>
        <dbReference type="Proteomes" id="UP001239626"/>
    </source>
</evidence>
<gene>
    <name evidence="1" type="ORF">J2X26_002253</name>
</gene>
<dbReference type="Proteomes" id="UP001239626">
    <property type="component" value="Unassembled WGS sequence"/>
</dbReference>
<sequence length="362" mass="41662">MEPQVVAALLAGLASLVVAIISLASSRGQDHRLKELEKFKANLAQVAVVEKARVDYQYDARRHLYEKFEPAVFQLLDHADYALDRIKNLTNSEVWKFFADGEPEPPNELRRPPMVRPKYEVVSTLYGLYAPLAIVRTMGRGLTQFDLSLESRIEFQYYLATKLYGSFKDDANLASISPRLQYRPSAKDWRILREEEPQIYWWQGLTMGRLESSLDLLVAPTARNGNPGRLLSFGEFETLCVDLYQGSGEEYQRKALAVAANALYQFRARDRPVYWRMLIAQARLYQALLRTRSPSFRVPDGNWDFLFHLEDSGGFEWRDNPGRPLEETLAVTNVYLTEHVVSPWRSLHDALRNHREGSSRDS</sequence>